<sequence>MKKLFFFLFVSLIFGLIVFYVYNRFSNTKPKIKSPISQKTLLTPSPSFQIEKAPTEALIGRILIMEGEVLWESRIASQPAKLKQPTALQQGEKIITGNDGKITIRFAKDTDIVVKPQSSLNFAQTLPANLVLVQEKGTVEYSQDSDSLPLSVRVRHLLVRFDSGKMTIAALEDNPYVTVSLEQGTAQAAYNDINYISQKITVGSGETLIFDDDTRTSRTQ</sequence>
<protein>
    <recommendedName>
        <fullName evidence="4">FecR protein domain-containing protein</fullName>
    </recommendedName>
</protein>
<comment type="caution">
    <text evidence="2">The sequence shown here is derived from an EMBL/GenBank/DDBJ whole genome shotgun (WGS) entry which is preliminary data.</text>
</comment>
<dbReference type="AlphaFoldDB" id="A0A1F7I2V8"/>
<dbReference type="Gene3D" id="2.60.120.1440">
    <property type="match status" value="1"/>
</dbReference>
<organism evidence="2 3">
    <name type="scientific">Candidatus Roizmanbacteria bacterium RIFCSPHIGHO2_12_FULL_41_11</name>
    <dbReference type="NCBI Taxonomy" id="1802052"/>
    <lineage>
        <taxon>Bacteria</taxon>
        <taxon>Candidatus Roizmaniibacteriota</taxon>
    </lineage>
</organism>
<dbReference type="Proteomes" id="UP000176803">
    <property type="component" value="Unassembled WGS sequence"/>
</dbReference>
<keyword evidence="1" id="KW-1133">Transmembrane helix</keyword>
<evidence type="ECO:0000256" key="1">
    <source>
        <dbReference type="SAM" id="Phobius"/>
    </source>
</evidence>
<name>A0A1F7I2V8_9BACT</name>
<dbReference type="EMBL" id="MGAC01000033">
    <property type="protein sequence ID" value="OGK37714.1"/>
    <property type="molecule type" value="Genomic_DNA"/>
</dbReference>
<proteinExistence type="predicted"/>
<gene>
    <name evidence="2" type="ORF">A3F03_03100</name>
</gene>
<accession>A0A1F7I2V8</accession>
<reference evidence="2 3" key="1">
    <citation type="journal article" date="2016" name="Nat. Commun.">
        <title>Thousands of microbial genomes shed light on interconnected biogeochemical processes in an aquifer system.</title>
        <authorList>
            <person name="Anantharaman K."/>
            <person name="Brown C.T."/>
            <person name="Hug L.A."/>
            <person name="Sharon I."/>
            <person name="Castelle C.J."/>
            <person name="Probst A.J."/>
            <person name="Thomas B.C."/>
            <person name="Singh A."/>
            <person name="Wilkins M.J."/>
            <person name="Karaoz U."/>
            <person name="Brodie E.L."/>
            <person name="Williams K.H."/>
            <person name="Hubbard S.S."/>
            <person name="Banfield J.F."/>
        </authorList>
    </citation>
    <scope>NUCLEOTIDE SEQUENCE [LARGE SCALE GENOMIC DNA]</scope>
</reference>
<evidence type="ECO:0000313" key="3">
    <source>
        <dbReference type="Proteomes" id="UP000176803"/>
    </source>
</evidence>
<keyword evidence="1" id="KW-0472">Membrane</keyword>
<feature type="transmembrane region" description="Helical" evidence="1">
    <location>
        <begin position="6"/>
        <end position="23"/>
    </location>
</feature>
<evidence type="ECO:0008006" key="4">
    <source>
        <dbReference type="Google" id="ProtNLM"/>
    </source>
</evidence>
<keyword evidence="1" id="KW-0812">Transmembrane</keyword>
<evidence type="ECO:0000313" key="2">
    <source>
        <dbReference type="EMBL" id="OGK37714.1"/>
    </source>
</evidence>